<dbReference type="GO" id="GO:0003676">
    <property type="term" value="F:nucleic acid binding"/>
    <property type="evidence" value="ECO:0007669"/>
    <property type="project" value="InterPro"/>
</dbReference>
<evidence type="ECO:0000313" key="3">
    <source>
        <dbReference type="EMBL" id="OOO11551.1"/>
    </source>
</evidence>
<dbReference type="InterPro" id="IPR032472">
    <property type="entry name" value="ArgoL2"/>
</dbReference>
<dbReference type="SUPFAM" id="SSF101690">
    <property type="entry name" value="PAZ domain"/>
    <property type="match status" value="1"/>
</dbReference>
<dbReference type="InterPro" id="IPR045246">
    <property type="entry name" value="Piwi_ago-like"/>
</dbReference>
<dbReference type="InterPro" id="IPR012337">
    <property type="entry name" value="RNaseH-like_sf"/>
</dbReference>
<dbReference type="PROSITE" id="PS50822">
    <property type="entry name" value="PIWI"/>
    <property type="match status" value="1"/>
</dbReference>
<evidence type="ECO:0000259" key="2">
    <source>
        <dbReference type="PROSITE" id="PS50822"/>
    </source>
</evidence>
<dbReference type="EMBL" id="MKZY01000003">
    <property type="protein sequence ID" value="OOO11551.1"/>
    <property type="molecule type" value="Genomic_DNA"/>
</dbReference>
<dbReference type="Pfam" id="PF02171">
    <property type="entry name" value="Piwi"/>
    <property type="match status" value="1"/>
</dbReference>
<dbReference type="Gene3D" id="3.40.50.2300">
    <property type="match status" value="1"/>
</dbReference>
<dbReference type="VEuPathDB" id="FungiDB:AO090012000881"/>
<dbReference type="PANTHER" id="PTHR22891">
    <property type="entry name" value="EUKARYOTIC TRANSLATION INITIATION FACTOR 2C"/>
    <property type="match status" value="1"/>
</dbReference>
<dbReference type="CDD" id="cd04657">
    <property type="entry name" value="Piwi_ago-like"/>
    <property type="match status" value="1"/>
</dbReference>
<feature type="region of interest" description="Disordered" evidence="1">
    <location>
        <begin position="383"/>
        <end position="409"/>
    </location>
</feature>
<evidence type="ECO:0000313" key="4">
    <source>
        <dbReference type="Proteomes" id="UP000190312"/>
    </source>
</evidence>
<dbReference type="SMART" id="SM01163">
    <property type="entry name" value="DUF1785"/>
    <property type="match status" value="1"/>
</dbReference>
<dbReference type="SMART" id="SM00950">
    <property type="entry name" value="Piwi"/>
    <property type="match status" value="1"/>
</dbReference>
<dbReference type="Gene3D" id="3.30.420.10">
    <property type="entry name" value="Ribonuclease H-like superfamily/Ribonuclease H"/>
    <property type="match status" value="1"/>
</dbReference>
<proteinExistence type="predicted"/>
<dbReference type="eggNOG" id="KOG1041">
    <property type="taxonomic scope" value="Eukaryota"/>
</dbReference>
<name>A0A1S9DR60_ASPOZ</name>
<comment type="caution">
    <text evidence="3">The sequence shown here is derived from an EMBL/GenBank/DDBJ whole genome shotgun (WGS) entry which is preliminary data.</text>
</comment>
<dbReference type="SUPFAM" id="SSF53098">
    <property type="entry name" value="Ribonuclease H-like"/>
    <property type="match status" value="1"/>
</dbReference>
<feature type="compositionally biased region" description="Basic and acidic residues" evidence="1">
    <location>
        <begin position="1"/>
        <end position="11"/>
    </location>
</feature>
<dbReference type="InterPro" id="IPR036085">
    <property type="entry name" value="PAZ_dom_sf"/>
</dbReference>
<dbReference type="InterPro" id="IPR032474">
    <property type="entry name" value="Argonaute_N"/>
</dbReference>
<dbReference type="InterPro" id="IPR036397">
    <property type="entry name" value="RNaseH_sf"/>
</dbReference>
<evidence type="ECO:0000256" key="1">
    <source>
        <dbReference type="SAM" id="MobiDB-lite"/>
    </source>
</evidence>
<dbReference type="AlphaFoldDB" id="A0A1S9DR60"/>
<dbReference type="InterPro" id="IPR003165">
    <property type="entry name" value="Piwi"/>
</dbReference>
<dbReference type="Pfam" id="PF16488">
    <property type="entry name" value="ArgoL2"/>
    <property type="match status" value="1"/>
</dbReference>
<sequence length="1026" mass="114823">MSFRGFRDNPPRRGGRGGPTTPQGRGNAKTNIYLPPDGKVPPPSPTVRETEDGIQKAIADPLTLRKLQLNSEYPPRPGYGTKGQPVVLWANYLNIIPDSNLILYRYAVDVRPSVSGRKRAQIVRLVLEAPELSSVAANLVTDFKSTIISREKLPLTNNAIIVPVLYRSELEDEPAEDATQYKARILYTNTLRVSQLIEYLTSTDFNQYNEKLPMVQALNILLNHYAMTSPDLVSRGGTRANRTFPLSNKAPLSDKAHLVGGLTAIRGFFSSVRLAAARVLVNVNVSHGAFYNSGRLIDLIDTFQKANGKSLTDLNEFLHGIRGCTLHLRERRNRSGELIIRPKTIHSLARRGDGTDLPLNRKPEIQSFGAGSKGIKFWLEPRQAPASRSSLGSKKKRRQQSGPAASPAGPARLISVYDYFLESEFVSESRRHNYSTNTWGLAYNIRDQRPDLPVINISTRASPTYQLAQEFEILPGQIHNGELSPVQTQDMIKFAVRPPLQNAFSIVNQGADTVGLNPERNTILTRFGISTSRRLITVEGRILDQPNVMYRGNASVKQFSGSWNITSTKFNVPGQRLRKWSYLLVSDKKVQDTFRDVKSFQPVVKKLQAALMDTGVPVDVPFPGKIVRVDKDDTADLDNTLRGAANSLDLLYIVLPKKDSRWYLVIKRLCDVEYGLQTICSVGPKLVAKKGQTMEQYDKSLDQYMRNVAMKFNLKLGGTNHVVDNLRLSIINEDKTMIVGLDVTHPTGSSQVSSATAPSVAAMVASIDKTLGQWPATIQVQSHGGKEEIDSLDGMFKRHLRLWKLLGKHASFPENIIVFRDGISEGQYMKCLTEELPLMRKACREIYPKEMHEKNLPKFTIIIVSKRHHTRFYPTEGQTADKNGNTPPCTIVDRSITDPHCFSFFLQPHSAIHGTARNAFYFVILDEVFSQRYTGKLRPKYKNVAEIVQDLTLNLSYLVGRATKGVRVCCPARYADLVCDRARCYLSRFYEPASETSSVASGASTVQATNRDVLVHEKIRNTMFYI</sequence>
<protein>
    <submittedName>
        <fullName evidence="3">Stem cell self-renewal protein Piwi</fullName>
    </submittedName>
</protein>
<dbReference type="Proteomes" id="UP000190312">
    <property type="component" value="Unassembled WGS sequence"/>
</dbReference>
<accession>A0A1S9DR60</accession>
<feature type="region of interest" description="Disordered" evidence="1">
    <location>
        <begin position="1"/>
        <end position="51"/>
    </location>
</feature>
<dbReference type="Pfam" id="PF16486">
    <property type="entry name" value="ArgoN"/>
    <property type="match status" value="1"/>
</dbReference>
<dbReference type="OrthoDB" id="10252740at2759"/>
<dbReference type="Pfam" id="PF08699">
    <property type="entry name" value="ArgoL1"/>
    <property type="match status" value="1"/>
</dbReference>
<feature type="compositionally biased region" description="Low complexity" evidence="1">
    <location>
        <begin position="400"/>
        <end position="409"/>
    </location>
</feature>
<dbReference type="InterPro" id="IPR014811">
    <property type="entry name" value="ArgoL1"/>
</dbReference>
<reference evidence="3 4" key="1">
    <citation type="submission" date="2016-10" db="EMBL/GenBank/DDBJ databases">
        <title>Genome sequencing of Aspergillus oryzae BCC7051.</title>
        <authorList>
            <person name="Thammarongtham C."/>
            <person name="Vorapreeda T."/>
            <person name="Nookaew I."/>
            <person name="Srisuk T."/>
            <person name="Land M."/>
            <person name="Jeennor S."/>
            <person name="Laoteng K."/>
        </authorList>
    </citation>
    <scope>NUCLEOTIDE SEQUENCE [LARGE SCALE GENOMIC DNA]</scope>
    <source>
        <strain evidence="3 4">BCC7051</strain>
    </source>
</reference>
<organism evidence="3 4">
    <name type="scientific">Aspergillus oryzae</name>
    <name type="common">Yellow koji mold</name>
    <dbReference type="NCBI Taxonomy" id="5062"/>
    <lineage>
        <taxon>Eukaryota</taxon>
        <taxon>Fungi</taxon>
        <taxon>Dikarya</taxon>
        <taxon>Ascomycota</taxon>
        <taxon>Pezizomycotina</taxon>
        <taxon>Eurotiomycetes</taxon>
        <taxon>Eurotiomycetidae</taxon>
        <taxon>Eurotiales</taxon>
        <taxon>Aspergillaceae</taxon>
        <taxon>Aspergillus</taxon>
        <taxon>Aspergillus subgen. Circumdati</taxon>
    </lineage>
</organism>
<gene>
    <name evidence="3" type="ORF">OAory_01080210</name>
</gene>
<feature type="domain" description="Piwi" evidence="2">
    <location>
        <begin position="650"/>
        <end position="987"/>
    </location>
</feature>